<dbReference type="Pfam" id="PF02108">
    <property type="entry name" value="FliH"/>
    <property type="match status" value="1"/>
</dbReference>
<dbReference type="AlphaFoldDB" id="A0A4U6BJZ8"/>
<dbReference type="OrthoDB" id="7304298at2"/>
<dbReference type="InterPro" id="IPR051472">
    <property type="entry name" value="T3SS_Stator/FliH"/>
</dbReference>
<accession>A0A4U6BJZ8</accession>
<organism evidence="9 10">
    <name type="scientific">Afipia massiliensis</name>
    <dbReference type="NCBI Taxonomy" id="211460"/>
    <lineage>
        <taxon>Bacteria</taxon>
        <taxon>Pseudomonadati</taxon>
        <taxon>Pseudomonadota</taxon>
        <taxon>Alphaproteobacteria</taxon>
        <taxon>Hyphomicrobiales</taxon>
        <taxon>Nitrobacteraceae</taxon>
        <taxon>Afipia</taxon>
    </lineage>
</organism>
<dbReference type="PANTHER" id="PTHR34982:SF1">
    <property type="entry name" value="FLAGELLAR ASSEMBLY PROTEIN FLIH"/>
    <property type="match status" value="1"/>
</dbReference>
<keyword evidence="10" id="KW-1185">Reference proteome</keyword>
<dbReference type="STRING" id="211460.YH63_15500"/>
<dbReference type="EMBL" id="LBIA02000001">
    <property type="protein sequence ID" value="TKT70532.1"/>
    <property type="molecule type" value="Genomic_DNA"/>
</dbReference>
<evidence type="ECO:0000256" key="4">
    <source>
        <dbReference type="ARBA" id="ARBA00022448"/>
    </source>
</evidence>
<dbReference type="PANTHER" id="PTHR34982">
    <property type="entry name" value="YOP PROTEINS TRANSLOCATION PROTEIN L"/>
    <property type="match status" value="1"/>
</dbReference>
<keyword evidence="9" id="KW-0282">Flagellum</keyword>
<comment type="caution">
    <text evidence="9">The sequence shown here is derived from an EMBL/GenBank/DDBJ whole genome shotgun (WGS) entry which is preliminary data.</text>
</comment>
<evidence type="ECO:0000256" key="3">
    <source>
        <dbReference type="ARBA" id="ARBA00016507"/>
    </source>
</evidence>
<keyword evidence="5" id="KW-1005">Bacterial flagellum biogenesis</keyword>
<dbReference type="GO" id="GO:0005829">
    <property type="term" value="C:cytosol"/>
    <property type="evidence" value="ECO:0007669"/>
    <property type="project" value="TreeGrafter"/>
</dbReference>
<name>A0A4U6BJZ8_9BRAD</name>
<evidence type="ECO:0000256" key="2">
    <source>
        <dbReference type="ARBA" id="ARBA00006602"/>
    </source>
</evidence>
<proteinExistence type="inferred from homology"/>
<keyword evidence="9" id="KW-0969">Cilium</keyword>
<evidence type="ECO:0000259" key="8">
    <source>
        <dbReference type="Pfam" id="PF02108"/>
    </source>
</evidence>
<evidence type="ECO:0000256" key="6">
    <source>
        <dbReference type="ARBA" id="ARBA00022927"/>
    </source>
</evidence>
<feature type="domain" description="Flagellar assembly protein FliH/Type III secretion system HrpE" evidence="8">
    <location>
        <begin position="70"/>
        <end position="180"/>
    </location>
</feature>
<sequence>MGAPAKFLFDHDFAAPDVAKERAASAIEVAQQIAEAEARAYRAGFDAARNEARAESDRRAALALEEIGISIRAIASRFSTIEERMETEAVDVALAVARKICTELVAAEPLTEMMALVSDCFRHLTSTPHIVVRINDALYDAARAQIEQLAKRSGFEGKLVILAEPEIATGDCKIEWADGGVTLDRSTIEAKINELVGRYLASRNQAGIPGHEDRP</sequence>
<dbReference type="GO" id="GO:0015031">
    <property type="term" value="P:protein transport"/>
    <property type="evidence" value="ECO:0007669"/>
    <property type="project" value="UniProtKB-KW"/>
</dbReference>
<dbReference type="NCBIfam" id="NF004690">
    <property type="entry name" value="PRK06032.1-1"/>
    <property type="match status" value="1"/>
</dbReference>
<evidence type="ECO:0000313" key="9">
    <source>
        <dbReference type="EMBL" id="TKT70532.1"/>
    </source>
</evidence>
<keyword evidence="7" id="KW-1006">Bacterial flagellum protein export</keyword>
<evidence type="ECO:0000313" key="10">
    <source>
        <dbReference type="Proteomes" id="UP000034832"/>
    </source>
</evidence>
<protein>
    <recommendedName>
        <fullName evidence="3">Flagellar assembly protein FliH</fullName>
    </recommendedName>
</protein>
<keyword evidence="9" id="KW-0966">Cell projection</keyword>
<reference evidence="9" key="1">
    <citation type="submission" date="2019-04" db="EMBL/GenBank/DDBJ databases">
        <title>Whole genome sequencing of cave bacteria.</title>
        <authorList>
            <person name="Gan H.M."/>
            <person name="Barton H."/>
            <person name="Savka M.A."/>
        </authorList>
    </citation>
    <scope>NUCLEOTIDE SEQUENCE [LARGE SCALE GENOMIC DNA]</scope>
    <source>
        <strain evidence="9">LC387</strain>
    </source>
</reference>
<gene>
    <name evidence="9" type="primary">fliH</name>
    <name evidence="9" type="ORF">YH63_003395</name>
</gene>
<evidence type="ECO:0000256" key="1">
    <source>
        <dbReference type="ARBA" id="ARBA00003041"/>
    </source>
</evidence>
<comment type="function">
    <text evidence="1">Needed for flagellar regrowth and assembly.</text>
</comment>
<dbReference type="GO" id="GO:0044781">
    <property type="term" value="P:bacterial-type flagellum organization"/>
    <property type="evidence" value="ECO:0007669"/>
    <property type="project" value="UniProtKB-KW"/>
</dbReference>
<dbReference type="RefSeq" id="WP_046828824.1">
    <property type="nucleotide sequence ID" value="NZ_LBIA02000001.1"/>
</dbReference>
<dbReference type="InterPro" id="IPR018035">
    <property type="entry name" value="Flagellar_FliH/T3SS_HrpE"/>
</dbReference>
<keyword evidence="6" id="KW-0653">Protein transport</keyword>
<comment type="similarity">
    <text evidence="2">Belongs to the FliH family.</text>
</comment>
<evidence type="ECO:0000256" key="7">
    <source>
        <dbReference type="ARBA" id="ARBA00023225"/>
    </source>
</evidence>
<keyword evidence="4" id="KW-0813">Transport</keyword>
<evidence type="ECO:0000256" key="5">
    <source>
        <dbReference type="ARBA" id="ARBA00022795"/>
    </source>
</evidence>
<dbReference type="Proteomes" id="UP000034832">
    <property type="component" value="Unassembled WGS sequence"/>
</dbReference>